<evidence type="ECO:0000256" key="6">
    <source>
        <dbReference type="ARBA" id="ARBA00022989"/>
    </source>
</evidence>
<keyword evidence="4" id="KW-1003">Cell membrane</keyword>
<sequence length="426" mass="44495">MIDLTYPLFLTLFGAGILTAALVPPIVAHYRLPRVVTLPIACVLGGIATGFFLDLPTIDVLDGGSIITHVTELVVLLSLTGCGLKIDRPLGLTSWGTTWRLLGITMILCIGAMTLLGWGLMGLPLAAALLLGAALAPTDPVLAASVQVGPPGEGDGDEARFALTSEAGLNDGLAFPFVHLALAAAAAMAVEGQVTGDSGRFTADVLRDWVLHDVLWRLAAGLAVGVVIGRLTGWLAFRVAPAGSVADAFLALGLMLVSYGLAETVEGYGFLSVFVAALAFRRVEARHEIHSDLHHFVEQTEIMGLIVVMFVLGMAVGQGLLAPLGWAGGVVAALFLLIVRPVAGWVALTGAGLSPASRAAVSLLGIRGVGSIYYMAYGLGHAPFSIETGRLLWAVMTLIILVSIVFHGFAAPHMMSRLKDPTERVN</sequence>
<dbReference type="GO" id="GO:0015297">
    <property type="term" value="F:antiporter activity"/>
    <property type="evidence" value="ECO:0007669"/>
    <property type="project" value="UniProtKB-KW"/>
</dbReference>
<evidence type="ECO:0000313" key="11">
    <source>
        <dbReference type="EMBL" id="KGJ22000.1"/>
    </source>
</evidence>
<feature type="transmembrane region" description="Helical" evidence="9">
    <location>
        <begin position="65"/>
        <end position="86"/>
    </location>
</feature>
<proteinExistence type="predicted"/>
<comment type="caution">
    <text evidence="11">The sequence shown here is derived from an EMBL/GenBank/DDBJ whole genome shotgun (WGS) entry which is preliminary data.</text>
</comment>
<dbReference type="Gene3D" id="1.20.1530.20">
    <property type="match status" value="1"/>
</dbReference>
<dbReference type="PANTHER" id="PTHR32507:SF8">
    <property type="entry name" value="CNH1P"/>
    <property type="match status" value="1"/>
</dbReference>
<feature type="transmembrane region" description="Helical" evidence="9">
    <location>
        <begin position="98"/>
        <end position="121"/>
    </location>
</feature>
<protein>
    <recommendedName>
        <fullName evidence="10">Cation/H+ exchanger transmembrane domain-containing protein</fullName>
    </recommendedName>
</protein>
<evidence type="ECO:0000259" key="10">
    <source>
        <dbReference type="Pfam" id="PF00999"/>
    </source>
</evidence>
<dbReference type="RefSeq" id="WP_036710103.1">
    <property type="nucleotide sequence ID" value="NZ_JRKQ01000054.1"/>
</dbReference>
<evidence type="ECO:0000256" key="4">
    <source>
        <dbReference type="ARBA" id="ARBA00022475"/>
    </source>
</evidence>
<keyword evidence="6 9" id="KW-1133">Transmembrane helix</keyword>
<reference evidence="11 12" key="2">
    <citation type="submission" date="2014-10" db="EMBL/GenBank/DDBJ databases">
        <title>Paracoccus sanguinis sp. nov., isolated from clinical specimens of New York State patients.</title>
        <authorList>
            <person name="Mingle L.A."/>
            <person name="Cole J.A."/>
            <person name="Lapierre P."/>
            <person name="Musser K.A."/>
        </authorList>
    </citation>
    <scope>NUCLEOTIDE SEQUENCE [LARGE SCALE GENOMIC DNA]</scope>
    <source>
        <strain evidence="11 12">5503</strain>
    </source>
</reference>
<evidence type="ECO:0000256" key="9">
    <source>
        <dbReference type="SAM" id="Phobius"/>
    </source>
</evidence>
<feature type="transmembrane region" description="Helical" evidence="9">
    <location>
        <begin position="391"/>
        <end position="410"/>
    </location>
</feature>
<feature type="transmembrane region" description="Helical" evidence="9">
    <location>
        <begin position="35"/>
        <end position="53"/>
    </location>
</feature>
<dbReference type="GO" id="GO:0005886">
    <property type="term" value="C:plasma membrane"/>
    <property type="evidence" value="ECO:0007669"/>
    <property type="project" value="UniProtKB-SubCell"/>
</dbReference>
<dbReference type="InterPro" id="IPR006153">
    <property type="entry name" value="Cation/H_exchanger_TM"/>
</dbReference>
<organism evidence="11 12">
    <name type="scientific">Paracoccus sanguinis</name>
    <dbReference type="NCBI Taxonomy" id="1545044"/>
    <lineage>
        <taxon>Bacteria</taxon>
        <taxon>Pseudomonadati</taxon>
        <taxon>Pseudomonadota</taxon>
        <taxon>Alphaproteobacteria</taxon>
        <taxon>Rhodobacterales</taxon>
        <taxon>Paracoccaceae</taxon>
        <taxon>Paracoccus</taxon>
    </lineage>
</organism>
<feature type="transmembrane region" description="Helical" evidence="9">
    <location>
        <begin position="214"/>
        <end position="237"/>
    </location>
</feature>
<dbReference type="Pfam" id="PF00999">
    <property type="entry name" value="Na_H_Exchanger"/>
    <property type="match status" value="1"/>
</dbReference>
<keyword evidence="5 9" id="KW-0812">Transmembrane</keyword>
<evidence type="ECO:0000256" key="2">
    <source>
        <dbReference type="ARBA" id="ARBA00022448"/>
    </source>
</evidence>
<feature type="transmembrane region" description="Helical" evidence="9">
    <location>
        <begin position="249"/>
        <end position="280"/>
    </location>
</feature>
<keyword evidence="2" id="KW-0813">Transport</keyword>
<dbReference type="EMBL" id="JRKQ01000054">
    <property type="protein sequence ID" value="KGJ22000.1"/>
    <property type="molecule type" value="Genomic_DNA"/>
</dbReference>
<evidence type="ECO:0000256" key="8">
    <source>
        <dbReference type="ARBA" id="ARBA00023136"/>
    </source>
</evidence>
<comment type="subcellular location">
    <subcellularLocation>
        <location evidence="1">Cell membrane</location>
        <topology evidence="1">Multi-pass membrane protein</topology>
    </subcellularLocation>
</comment>
<evidence type="ECO:0000256" key="7">
    <source>
        <dbReference type="ARBA" id="ARBA00023065"/>
    </source>
</evidence>
<keyword evidence="7" id="KW-0406">Ion transport</keyword>
<evidence type="ECO:0000256" key="5">
    <source>
        <dbReference type="ARBA" id="ARBA00022692"/>
    </source>
</evidence>
<accession>A0A099GGQ8</accession>
<dbReference type="GO" id="GO:1902600">
    <property type="term" value="P:proton transmembrane transport"/>
    <property type="evidence" value="ECO:0007669"/>
    <property type="project" value="InterPro"/>
</dbReference>
<feature type="transmembrane region" description="Helical" evidence="9">
    <location>
        <begin position="326"/>
        <end position="348"/>
    </location>
</feature>
<reference evidence="11 12" key="1">
    <citation type="submission" date="2014-09" db="EMBL/GenBank/DDBJ databases">
        <authorList>
            <person name="McGinnis J.M."/>
            <person name="Wolfgang W.J."/>
        </authorList>
    </citation>
    <scope>NUCLEOTIDE SEQUENCE [LARGE SCALE GENOMIC DNA]</scope>
    <source>
        <strain evidence="11 12">5503</strain>
    </source>
</reference>
<keyword evidence="8 9" id="KW-0472">Membrane</keyword>
<feature type="transmembrane region" description="Helical" evidence="9">
    <location>
        <begin position="6"/>
        <end position="28"/>
    </location>
</feature>
<evidence type="ECO:0000256" key="1">
    <source>
        <dbReference type="ARBA" id="ARBA00004651"/>
    </source>
</evidence>
<dbReference type="Proteomes" id="UP000029858">
    <property type="component" value="Unassembled WGS sequence"/>
</dbReference>
<dbReference type="PANTHER" id="PTHR32507">
    <property type="entry name" value="NA(+)/H(+) ANTIPORTER 1"/>
    <property type="match status" value="1"/>
</dbReference>
<evidence type="ECO:0000313" key="12">
    <source>
        <dbReference type="Proteomes" id="UP000029858"/>
    </source>
</evidence>
<feature type="transmembrane region" description="Helical" evidence="9">
    <location>
        <begin position="360"/>
        <end position="379"/>
    </location>
</feature>
<keyword evidence="3" id="KW-0050">Antiport</keyword>
<name>A0A099GGQ8_9RHOB</name>
<feature type="transmembrane region" description="Helical" evidence="9">
    <location>
        <begin position="173"/>
        <end position="194"/>
    </location>
</feature>
<feature type="transmembrane region" description="Helical" evidence="9">
    <location>
        <begin position="301"/>
        <end position="320"/>
    </location>
</feature>
<gene>
    <name evidence="11" type="ORF">IX56_10790</name>
</gene>
<dbReference type="AlphaFoldDB" id="A0A099GGQ8"/>
<dbReference type="InterPro" id="IPR038770">
    <property type="entry name" value="Na+/solute_symporter_sf"/>
</dbReference>
<feature type="domain" description="Cation/H+ exchanger transmembrane" evidence="10">
    <location>
        <begin position="18"/>
        <end position="415"/>
    </location>
</feature>
<evidence type="ECO:0000256" key="3">
    <source>
        <dbReference type="ARBA" id="ARBA00022449"/>
    </source>
</evidence>